<evidence type="ECO:0000256" key="3">
    <source>
        <dbReference type="ARBA" id="ARBA00023315"/>
    </source>
</evidence>
<dbReference type="Pfam" id="PF01515">
    <property type="entry name" value="PTA_PTB"/>
    <property type="match status" value="1"/>
</dbReference>
<dbReference type="PANTHER" id="PTHR43356">
    <property type="entry name" value="PHOSPHATE ACETYLTRANSFERASE"/>
    <property type="match status" value="1"/>
</dbReference>
<keyword evidence="2" id="KW-0808">Transferase</keyword>
<keyword evidence="3" id="KW-0012">Acyltransferase</keyword>
<evidence type="ECO:0000256" key="2">
    <source>
        <dbReference type="ARBA" id="ARBA00022679"/>
    </source>
</evidence>
<dbReference type="RefSeq" id="WP_209525700.1">
    <property type="nucleotide sequence ID" value="NZ_JAEEGA010000003.1"/>
</dbReference>
<dbReference type="InterPro" id="IPR002505">
    <property type="entry name" value="PTA_PTB"/>
</dbReference>
<sequence length="274" mass="29581">MKVTVVIAGADQKMVAEVVVPLLLENRYQFVLVSCEALSLPETRVKLEQVKTMGEVAERAVEVVIRSPKSILLKGQIQTAVLLRAVLTNSELSHQRLISQVTKIELIESRRQFLLTDPALNIEPNTRAKIDLCLNALEVANKLGMRKPKLALLSSVEVLNPKIPSAVSAAEVVDYFKQTPNEAIIEGPLSMDVATDPTAAKSKGYSGQIQGDAQILVAPNIDSANILYKTLAHFTDCQVSGVLVGTSVPIALTSRSDSPLAKIAAVKFAESMID</sequence>
<keyword evidence="6" id="KW-1185">Reference proteome</keyword>
<dbReference type="Gene3D" id="3.40.718.10">
    <property type="entry name" value="Isopropylmalate Dehydrogenase"/>
    <property type="match status" value="1"/>
</dbReference>
<feature type="domain" description="Phosphate acetyl/butaryl transferase" evidence="4">
    <location>
        <begin position="60"/>
        <end position="259"/>
    </location>
</feature>
<evidence type="ECO:0000313" key="5">
    <source>
        <dbReference type="EMBL" id="MBP1040581.1"/>
    </source>
</evidence>
<dbReference type="PIRSF" id="PIRSF000428">
    <property type="entry name" value="P_Ac_trans"/>
    <property type="match status" value="1"/>
</dbReference>
<dbReference type="InterPro" id="IPR050500">
    <property type="entry name" value="Phos_Acetyltrans/Butyryltrans"/>
</dbReference>
<organism evidence="5 6">
    <name type="scientific">Vagococcus allomyrinae</name>
    <dbReference type="NCBI Taxonomy" id="2794353"/>
    <lineage>
        <taxon>Bacteria</taxon>
        <taxon>Bacillati</taxon>
        <taxon>Bacillota</taxon>
        <taxon>Bacilli</taxon>
        <taxon>Lactobacillales</taxon>
        <taxon>Enterococcaceae</taxon>
        <taxon>Vagococcus</taxon>
    </lineage>
</organism>
<protein>
    <submittedName>
        <fullName evidence="5">Phosphotransacetylase</fullName>
    </submittedName>
</protein>
<evidence type="ECO:0000256" key="1">
    <source>
        <dbReference type="ARBA" id="ARBA00005656"/>
    </source>
</evidence>
<dbReference type="AlphaFoldDB" id="A0A940PBT6"/>
<evidence type="ECO:0000259" key="4">
    <source>
        <dbReference type="Pfam" id="PF01515"/>
    </source>
</evidence>
<evidence type="ECO:0000313" key="6">
    <source>
        <dbReference type="Proteomes" id="UP000674938"/>
    </source>
</evidence>
<dbReference type="EMBL" id="JAEEGA010000003">
    <property type="protein sequence ID" value="MBP1040581.1"/>
    <property type="molecule type" value="Genomic_DNA"/>
</dbReference>
<proteinExistence type="inferred from homology"/>
<comment type="caution">
    <text evidence="5">The sequence shown here is derived from an EMBL/GenBank/DDBJ whole genome shotgun (WGS) entry which is preliminary data.</text>
</comment>
<dbReference type="Proteomes" id="UP000674938">
    <property type="component" value="Unassembled WGS sequence"/>
</dbReference>
<name>A0A940PBT6_9ENTE</name>
<reference evidence="5" key="1">
    <citation type="submission" date="2020-12" db="EMBL/GenBank/DDBJ databases">
        <title>Vagococcus allomyrinae sp. nov. and Enterococcus lavae sp. nov., isolated from the larvae of Allomyrina dichotoma.</title>
        <authorList>
            <person name="Lee S.D."/>
        </authorList>
    </citation>
    <scope>NUCLEOTIDE SEQUENCE</scope>
    <source>
        <strain evidence="5">BWB3-3</strain>
    </source>
</reference>
<dbReference type="GO" id="GO:0016746">
    <property type="term" value="F:acyltransferase activity"/>
    <property type="evidence" value="ECO:0007669"/>
    <property type="project" value="UniProtKB-KW"/>
</dbReference>
<comment type="similarity">
    <text evidence="1">Belongs to the phosphate acetyltransferase and butyryltransferase family.</text>
</comment>
<dbReference type="SUPFAM" id="SSF53659">
    <property type="entry name" value="Isocitrate/Isopropylmalate dehydrogenase-like"/>
    <property type="match status" value="1"/>
</dbReference>
<dbReference type="InterPro" id="IPR012147">
    <property type="entry name" value="P_Ac_Bu_trans"/>
</dbReference>
<accession>A0A940PBT6</accession>
<dbReference type="PANTHER" id="PTHR43356:SF2">
    <property type="entry name" value="PHOSPHATE ACETYLTRANSFERASE"/>
    <property type="match status" value="1"/>
</dbReference>
<gene>
    <name evidence="5" type="ORF">I6N95_06170</name>
</gene>